<reference evidence="1 2" key="1">
    <citation type="journal article" date="2017" name="MBio">
        <title>Type VI secretion-mediated competition in the bee gut microbiome.</title>
        <authorList>
            <person name="Steele M.I."/>
            <person name="Kwong W.K."/>
            <person name="Powell J.E."/>
            <person name="Whiteley M."/>
            <person name="Moran N.A."/>
        </authorList>
    </citation>
    <scope>NUCLEOTIDE SEQUENCE [LARGE SCALE GENOMIC DNA]</scope>
    <source>
        <strain evidence="1 2">PEB0171</strain>
    </source>
</reference>
<name>A0A2N9Y3T8_9NEIS</name>
<dbReference type="Gene3D" id="2.130.10.10">
    <property type="entry name" value="YVTN repeat-like/Quinoprotein amine dehydrogenase"/>
    <property type="match status" value="1"/>
</dbReference>
<proteinExistence type="predicted"/>
<evidence type="ECO:0000313" key="2">
    <source>
        <dbReference type="Proteomes" id="UP000231094"/>
    </source>
</evidence>
<dbReference type="AlphaFoldDB" id="A0A2N9Y3T8"/>
<dbReference type="PROSITE" id="PS51257">
    <property type="entry name" value="PROKAR_LIPOPROTEIN"/>
    <property type="match status" value="1"/>
</dbReference>
<dbReference type="EMBL" id="MEIV01000051">
    <property type="protein sequence ID" value="PIT62305.1"/>
    <property type="molecule type" value="Genomic_DNA"/>
</dbReference>
<dbReference type="SUPFAM" id="SSF110296">
    <property type="entry name" value="Oligoxyloglucan reducing end-specific cellobiohydrolase"/>
    <property type="match status" value="1"/>
</dbReference>
<gene>
    <name evidence="1" type="ORF">BHC47_04170</name>
</gene>
<accession>A0A2N9Y3T8</accession>
<protein>
    <recommendedName>
        <fullName evidence="3">Exo-alpha-sialidase</fullName>
    </recommendedName>
</protein>
<organism evidence="1 2">
    <name type="scientific">Snodgrassella alvi</name>
    <dbReference type="NCBI Taxonomy" id="1196083"/>
    <lineage>
        <taxon>Bacteria</taxon>
        <taxon>Pseudomonadati</taxon>
        <taxon>Pseudomonadota</taxon>
        <taxon>Betaproteobacteria</taxon>
        <taxon>Neisseriales</taxon>
        <taxon>Neisseriaceae</taxon>
        <taxon>Snodgrassella</taxon>
    </lineage>
</organism>
<comment type="caution">
    <text evidence="1">The sequence shown here is derived from an EMBL/GenBank/DDBJ whole genome shotgun (WGS) entry which is preliminary data.</text>
</comment>
<sequence>MKMTRFIILLLFVVTGCKGNNLMWQEKGTIFQNIVPGVDGDMLVDQNESIYIFDPVAPANIQFKPNNGPADEYKPEFTEEWMNNVRECSNRETVRLFRTSVDSDPSLLFSKYGQNGYWWTSKDIRTIYILVEWFDATKETPEPAYLTFWKSTNKGVDFKKINWNNHLLGRGRSIGMYFDKEGVNGYIFVDKNTLWQTSDKGETWRKVYIPHTDAKKRLPYMEEAIDTATVDEQGNLLFALFKEGKTLIYQIPATNKETDLSQLDPKYQIPNKRLLSMSSVKDSKGGLYLFYINCEDEQCTWYTDVEEKYKGKKNQPLRFTYFEGGKYTNDQSLGFFLPVKKVYSDEYGKIAVTLEQPNKPYYALLLSSNYGKTWVAEELTSTNVVSDYVDLKHNQYWQNRMFNKVYMAKDIFK</sequence>
<dbReference type="RefSeq" id="WP_100116033.1">
    <property type="nucleotide sequence ID" value="NZ_MEIV01000051.1"/>
</dbReference>
<dbReference type="Proteomes" id="UP000231094">
    <property type="component" value="Unassembled WGS sequence"/>
</dbReference>
<dbReference type="InterPro" id="IPR015943">
    <property type="entry name" value="WD40/YVTN_repeat-like_dom_sf"/>
</dbReference>
<evidence type="ECO:0000313" key="1">
    <source>
        <dbReference type="EMBL" id="PIT62305.1"/>
    </source>
</evidence>
<evidence type="ECO:0008006" key="3">
    <source>
        <dbReference type="Google" id="ProtNLM"/>
    </source>
</evidence>